<evidence type="ECO:0008006" key="2">
    <source>
        <dbReference type="Google" id="ProtNLM"/>
    </source>
</evidence>
<protein>
    <recommendedName>
        <fullName evidence="2">IraD/Gp25-like domain-containing protein</fullName>
    </recommendedName>
</protein>
<dbReference type="EMBL" id="LAZR01038448">
    <property type="protein sequence ID" value="KKL19545.1"/>
    <property type="molecule type" value="Genomic_DNA"/>
</dbReference>
<accession>A0A0F9BCT5</accession>
<proteinExistence type="predicted"/>
<dbReference type="Pfam" id="PF10934">
    <property type="entry name" value="Sheath_initiator"/>
    <property type="match status" value="1"/>
</dbReference>
<evidence type="ECO:0000313" key="1">
    <source>
        <dbReference type="EMBL" id="KKL19545.1"/>
    </source>
</evidence>
<name>A0A0F9BCT5_9ZZZZ</name>
<sequence>MTVRALDENGDIVTYGDIFISGREEIAQTCVTRLNLFLGEYFRDVTDGTPWFQQILGKFGNLNNVESLLRNRIARTPGVVRLLSFNLDYDLQKRTITVSSYVLTKFGETEVLYNGTVDSSGL</sequence>
<reference evidence="1" key="1">
    <citation type="journal article" date="2015" name="Nature">
        <title>Complex archaea that bridge the gap between prokaryotes and eukaryotes.</title>
        <authorList>
            <person name="Spang A."/>
            <person name="Saw J.H."/>
            <person name="Jorgensen S.L."/>
            <person name="Zaremba-Niedzwiedzka K."/>
            <person name="Martijn J."/>
            <person name="Lind A.E."/>
            <person name="van Eijk R."/>
            <person name="Schleper C."/>
            <person name="Guy L."/>
            <person name="Ettema T.J."/>
        </authorList>
    </citation>
    <scope>NUCLEOTIDE SEQUENCE</scope>
</reference>
<dbReference type="AlphaFoldDB" id="A0A0F9BCT5"/>
<dbReference type="InterPro" id="IPR020288">
    <property type="entry name" value="Sheath_initiator"/>
</dbReference>
<comment type="caution">
    <text evidence="1">The sequence shown here is derived from an EMBL/GenBank/DDBJ whole genome shotgun (WGS) entry which is preliminary data.</text>
</comment>
<gene>
    <name evidence="1" type="ORF">LCGC14_2464400</name>
</gene>
<organism evidence="1">
    <name type="scientific">marine sediment metagenome</name>
    <dbReference type="NCBI Taxonomy" id="412755"/>
    <lineage>
        <taxon>unclassified sequences</taxon>
        <taxon>metagenomes</taxon>
        <taxon>ecological metagenomes</taxon>
    </lineage>
</organism>